<proteinExistence type="inferred from homology"/>
<dbReference type="PANTHER" id="PTHR30483">
    <property type="entry name" value="LEUCINE-SPECIFIC-BINDING PROTEIN"/>
    <property type="match status" value="1"/>
</dbReference>
<keyword evidence="6" id="KW-1185">Reference proteome</keyword>
<dbReference type="AlphaFoldDB" id="A0A5D0NIH2"/>
<evidence type="ECO:0000259" key="4">
    <source>
        <dbReference type="Pfam" id="PF13458"/>
    </source>
</evidence>
<dbReference type="Gene3D" id="3.40.50.2300">
    <property type="match status" value="2"/>
</dbReference>
<dbReference type="Proteomes" id="UP000323380">
    <property type="component" value="Unassembled WGS sequence"/>
</dbReference>
<keyword evidence="2 3" id="KW-0732">Signal</keyword>
<name>A0A5D0NIH2_9ACTN</name>
<dbReference type="STRING" id="1220554.GCA_001552135_06832"/>
<sequence>MRTHPVPGGSKQHPERWTRLSAALIAASLALAACSGGGESADDEIVFGLDLELTGTGSFLGKGMQAGIQAAVAKLNAAGGVGGKRIRVVTRDNQSDPTRAATLVSELKRKGAGLIIGPGFAQDCAAAAQILVREDVAGLCLSAGDLPKNDTNMFGVGLDYATMEQAIATQFALGGVKRVGLVAANDTSGDQTVATFVGAAKARGIAVDVQRFNGPANDLTPQLLAVSRNKPDAIRVQATGPDALVGVANVKSLGIRTPVWLPNSAASLRFADQVKGDVGGGDIATWIPAMLAPNGTEDHPAQAVQINALRAALSGADTISAAGWDAVQMAAAAIDKAGGTKTKKLITALENGEKYFGAYAVQQMTRADHRGASDEGTLLPARFTPRGGFVLKDSP</sequence>
<comment type="caution">
    <text evidence="5">The sequence shown here is derived from an EMBL/GenBank/DDBJ whole genome shotgun (WGS) entry which is preliminary data.</text>
</comment>
<dbReference type="PANTHER" id="PTHR30483:SF6">
    <property type="entry name" value="PERIPLASMIC BINDING PROTEIN OF ABC TRANSPORTER FOR NATURAL AMINO ACIDS"/>
    <property type="match status" value="1"/>
</dbReference>
<feature type="signal peptide" evidence="3">
    <location>
        <begin position="1"/>
        <end position="32"/>
    </location>
</feature>
<accession>A0A5D0NIH2</accession>
<reference evidence="5 6" key="1">
    <citation type="submission" date="2019-08" db="EMBL/GenBank/DDBJ databases">
        <title>Actinomadura sp. nov. CYP1-5 isolated from mountain soil.</title>
        <authorList>
            <person name="Songsumanus A."/>
            <person name="Kuncharoen N."/>
            <person name="Kudo T."/>
            <person name="Yuki M."/>
            <person name="Igarashi Y."/>
            <person name="Tanasupawat S."/>
        </authorList>
    </citation>
    <scope>NUCLEOTIDE SEQUENCE [LARGE SCALE GENOMIC DNA]</scope>
    <source>
        <strain evidence="5 6">JCM 14158</strain>
    </source>
</reference>
<evidence type="ECO:0000313" key="6">
    <source>
        <dbReference type="Proteomes" id="UP000323380"/>
    </source>
</evidence>
<dbReference type="Pfam" id="PF13458">
    <property type="entry name" value="Peripla_BP_6"/>
    <property type="match status" value="1"/>
</dbReference>
<dbReference type="InterPro" id="IPR028081">
    <property type="entry name" value="Leu-bd"/>
</dbReference>
<evidence type="ECO:0000256" key="1">
    <source>
        <dbReference type="ARBA" id="ARBA00010062"/>
    </source>
</evidence>
<dbReference type="PROSITE" id="PS51257">
    <property type="entry name" value="PROKAR_LIPOPROTEIN"/>
    <property type="match status" value="1"/>
</dbReference>
<dbReference type="SUPFAM" id="SSF53822">
    <property type="entry name" value="Periplasmic binding protein-like I"/>
    <property type="match status" value="1"/>
</dbReference>
<comment type="similarity">
    <text evidence="1">Belongs to the leucine-binding protein family.</text>
</comment>
<protein>
    <submittedName>
        <fullName evidence="5">ABC transporter substrate-binding protein</fullName>
    </submittedName>
</protein>
<dbReference type="InterPro" id="IPR051010">
    <property type="entry name" value="BCAA_transport"/>
</dbReference>
<gene>
    <name evidence="5" type="ORF">FXF69_23810</name>
</gene>
<evidence type="ECO:0000313" key="5">
    <source>
        <dbReference type="EMBL" id="TYB43991.1"/>
    </source>
</evidence>
<evidence type="ECO:0000256" key="2">
    <source>
        <dbReference type="ARBA" id="ARBA00022729"/>
    </source>
</evidence>
<dbReference type="RefSeq" id="WP_067901415.1">
    <property type="nucleotide sequence ID" value="NZ_VSFG01000005.1"/>
</dbReference>
<feature type="chain" id="PRO_5039127638" evidence="3">
    <location>
        <begin position="33"/>
        <end position="395"/>
    </location>
</feature>
<feature type="domain" description="Leucine-binding protein" evidence="4">
    <location>
        <begin position="46"/>
        <end position="373"/>
    </location>
</feature>
<dbReference type="EMBL" id="VSFG01000005">
    <property type="protein sequence ID" value="TYB43991.1"/>
    <property type="molecule type" value="Genomic_DNA"/>
</dbReference>
<evidence type="ECO:0000256" key="3">
    <source>
        <dbReference type="SAM" id="SignalP"/>
    </source>
</evidence>
<organism evidence="5 6">
    <name type="scientific">Actinomadura chibensis</name>
    <dbReference type="NCBI Taxonomy" id="392828"/>
    <lineage>
        <taxon>Bacteria</taxon>
        <taxon>Bacillati</taxon>
        <taxon>Actinomycetota</taxon>
        <taxon>Actinomycetes</taxon>
        <taxon>Streptosporangiales</taxon>
        <taxon>Thermomonosporaceae</taxon>
        <taxon>Actinomadura</taxon>
    </lineage>
</organism>
<dbReference type="InterPro" id="IPR028082">
    <property type="entry name" value="Peripla_BP_I"/>
</dbReference>